<evidence type="ECO:0000313" key="3">
    <source>
        <dbReference type="Proteomes" id="UP000541558"/>
    </source>
</evidence>
<feature type="region of interest" description="Disordered" evidence="1">
    <location>
        <begin position="209"/>
        <end position="237"/>
    </location>
</feature>
<comment type="caution">
    <text evidence="2">The sequence shown here is derived from an EMBL/GenBank/DDBJ whole genome shotgun (WGS) entry which is preliminary data.</text>
</comment>
<name>A0A8H5C7Z0_9AGAR</name>
<keyword evidence="3" id="KW-1185">Reference proteome</keyword>
<protein>
    <submittedName>
        <fullName evidence="2">Uncharacterized protein</fullName>
    </submittedName>
</protein>
<feature type="compositionally biased region" description="Low complexity" evidence="1">
    <location>
        <begin position="64"/>
        <end position="92"/>
    </location>
</feature>
<dbReference type="EMBL" id="JAACJK010000060">
    <property type="protein sequence ID" value="KAF5335662.1"/>
    <property type="molecule type" value="Genomic_DNA"/>
</dbReference>
<evidence type="ECO:0000313" key="2">
    <source>
        <dbReference type="EMBL" id="KAF5335662.1"/>
    </source>
</evidence>
<dbReference type="Proteomes" id="UP000541558">
    <property type="component" value="Unassembled WGS sequence"/>
</dbReference>
<feature type="region of interest" description="Disordered" evidence="1">
    <location>
        <begin position="27"/>
        <end position="49"/>
    </location>
</feature>
<feature type="region of interest" description="Disordered" evidence="1">
    <location>
        <begin position="62"/>
        <end position="115"/>
    </location>
</feature>
<proteinExistence type="predicted"/>
<evidence type="ECO:0000256" key="1">
    <source>
        <dbReference type="SAM" id="MobiDB-lite"/>
    </source>
</evidence>
<organism evidence="2 3">
    <name type="scientific">Ephemerocybe angulata</name>
    <dbReference type="NCBI Taxonomy" id="980116"/>
    <lineage>
        <taxon>Eukaryota</taxon>
        <taxon>Fungi</taxon>
        <taxon>Dikarya</taxon>
        <taxon>Basidiomycota</taxon>
        <taxon>Agaricomycotina</taxon>
        <taxon>Agaricomycetes</taxon>
        <taxon>Agaricomycetidae</taxon>
        <taxon>Agaricales</taxon>
        <taxon>Agaricineae</taxon>
        <taxon>Psathyrellaceae</taxon>
        <taxon>Ephemerocybe</taxon>
    </lineage>
</organism>
<sequence>MASKSFIPPSNVGSTADIKFVFCTPGDAHATVDKKGPAPTGLQTSSLSPTYGSLISQISSMNLQGSSTPKSGKSSSGPKKKQPSSVQKVGSSMTPSPSHTRAPTHPAKRQKIPTPLMQLHSTSQRKDEPLFGCSSFPPRREGVFASRVNSACHMRLHADEKSYICAHRGCDVGLCSKLDIHSLVNPFRPFINYANPSPLRSIATIEDQAVGKGKRSPAPPSSGATQPHPTPTPQAASSDALLPCLWKAKNNPAVCDTRCADGEELVIHIQSHILHRASNCERCGELVHELEVDRHASVCDGGVPPYIRRKLRMHSNRGTPQFHEVMPVLAFAS</sequence>
<reference evidence="2 3" key="1">
    <citation type="journal article" date="2020" name="ISME J.">
        <title>Uncovering the hidden diversity of litter-decomposition mechanisms in mushroom-forming fungi.</title>
        <authorList>
            <person name="Floudas D."/>
            <person name="Bentzer J."/>
            <person name="Ahren D."/>
            <person name="Johansson T."/>
            <person name="Persson P."/>
            <person name="Tunlid A."/>
        </authorList>
    </citation>
    <scope>NUCLEOTIDE SEQUENCE [LARGE SCALE GENOMIC DNA]</scope>
    <source>
        <strain evidence="2 3">CBS 175.51</strain>
    </source>
</reference>
<gene>
    <name evidence="2" type="ORF">D9611_009710</name>
</gene>
<dbReference type="OrthoDB" id="3214149at2759"/>
<dbReference type="AlphaFoldDB" id="A0A8H5C7Z0"/>
<accession>A0A8H5C7Z0</accession>